<proteinExistence type="predicted"/>
<reference evidence="1" key="1">
    <citation type="journal article" date="2022" name="bioRxiv">
        <title>Sequencing and chromosome-scale assembly of the giantPleurodeles waltlgenome.</title>
        <authorList>
            <person name="Brown T."/>
            <person name="Elewa A."/>
            <person name="Iarovenko S."/>
            <person name="Subramanian E."/>
            <person name="Araus A.J."/>
            <person name="Petzold A."/>
            <person name="Susuki M."/>
            <person name="Suzuki K.-i.T."/>
            <person name="Hayashi T."/>
            <person name="Toyoda A."/>
            <person name="Oliveira C."/>
            <person name="Osipova E."/>
            <person name="Leigh N.D."/>
            <person name="Simon A."/>
            <person name="Yun M.H."/>
        </authorList>
    </citation>
    <scope>NUCLEOTIDE SEQUENCE</scope>
    <source>
        <strain evidence="1">20211129_DDA</strain>
        <tissue evidence="1">Liver</tissue>
    </source>
</reference>
<keyword evidence="2" id="KW-1185">Reference proteome</keyword>
<dbReference type="AlphaFoldDB" id="A0AAV7MKR3"/>
<evidence type="ECO:0000313" key="2">
    <source>
        <dbReference type="Proteomes" id="UP001066276"/>
    </source>
</evidence>
<evidence type="ECO:0000313" key="1">
    <source>
        <dbReference type="EMBL" id="KAJ1104370.1"/>
    </source>
</evidence>
<dbReference type="Proteomes" id="UP001066276">
    <property type="component" value="Chromosome 9"/>
</dbReference>
<accession>A0AAV7MKR3</accession>
<organism evidence="1 2">
    <name type="scientific">Pleurodeles waltl</name>
    <name type="common">Iberian ribbed newt</name>
    <dbReference type="NCBI Taxonomy" id="8319"/>
    <lineage>
        <taxon>Eukaryota</taxon>
        <taxon>Metazoa</taxon>
        <taxon>Chordata</taxon>
        <taxon>Craniata</taxon>
        <taxon>Vertebrata</taxon>
        <taxon>Euteleostomi</taxon>
        <taxon>Amphibia</taxon>
        <taxon>Batrachia</taxon>
        <taxon>Caudata</taxon>
        <taxon>Salamandroidea</taxon>
        <taxon>Salamandridae</taxon>
        <taxon>Pleurodelinae</taxon>
        <taxon>Pleurodeles</taxon>
    </lineage>
</organism>
<gene>
    <name evidence="1" type="ORF">NDU88_001782</name>
</gene>
<comment type="caution">
    <text evidence="1">The sequence shown here is derived from an EMBL/GenBank/DDBJ whole genome shotgun (WGS) entry which is preliminary data.</text>
</comment>
<protein>
    <submittedName>
        <fullName evidence="1">Uncharacterized protein</fullName>
    </submittedName>
</protein>
<sequence length="78" mass="8673">MSHCAHHPGLLQVRHKCMDTPVQIRPTLSSNLRTPTGAKKQEGARRCLLGTSALLCWGGASFQHSGFLQENLRDRRAH</sequence>
<dbReference type="EMBL" id="JANPWB010000013">
    <property type="protein sequence ID" value="KAJ1104370.1"/>
    <property type="molecule type" value="Genomic_DNA"/>
</dbReference>
<name>A0AAV7MKR3_PLEWA</name>